<sequence length="76" mass="8652">MKQTDKKKNSTPNNQTKRSVKSRNRDNKLQQQKANQPSKPKNVDTNASSITSDTNIDDTQIYEEMSQNIKILESNG</sequence>
<keyword evidence="3" id="KW-1185">Reference proteome</keyword>
<evidence type="ECO:0000313" key="2">
    <source>
        <dbReference type="EMBL" id="PWA49566.1"/>
    </source>
</evidence>
<comment type="caution">
    <text evidence="2">The sequence shown here is derived from an EMBL/GenBank/DDBJ whole genome shotgun (WGS) entry which is preliminary data.</text>
</comment>
<name>A0A2U1LKP1_ARTAN</name>
<gene>
    <name evidence="2" type="ORF">CTI12_AA304410</name>
</gene>
<reference evidence="2 3" key="1">
    <citation type="journal article" date="2018" name="Mol. Plant">
        <title>The genome of Artemisia annua provides insight into the evolution of Asteraceae family and artemisinin biosynthesis.</title>
        <authorList>
            <person name="Shen Q."/>
            <person name="Zhang L."/>
            <person name="Liao Z."/>
            <person name="Wang S."/>
            <person name="Yan T."/>
            <person name="Shi P."/>
            <person name="Liu M."/>
            <person name="Fu X."/>
            <person name="Pan Q."/>
            <person name="Wang Y."/>
            <person name="Lv Z."/>
            <person name="Lu X."/>
            <person name="Zhang F."/>
            <person name="Jiang W."/>
            <person name="Ma Y."/>
            <person name="Chen M."/>
            <person name="Hao X."/>
            <person name="Li L."/>
            <person name="Tang Y."/>
            <person name="Lv G."/>
            <person name="Zhou Y."/>
            <person name="Sun X."/>
            <person name="Brodelius P.E."/>
            <person name="Rose J.K.C."/>
            <person name="Tang K."/>
        </authorList>
    </citation>
    <scope>NUCLEOTIDE SEQUENCE [LARGE SCALE GENOMIC DNA]</scope>
    <source>
        <strain evidence="3">cv. Huhao1</strain>
        <tissue evidence="2">Leaf</tissue>
    </source>
</reference>
<evidence type="ECO:0000256" key="1">
    <source>
        <dbReference type="SAM" id="MobiDB-lite"/>
    </source>
</evidence>
<accession>A0A2U1LKP1</accession>
<dbReference type="AlphaFoldDB" id="A0A2U1LKP1"/>
<dbReference type="Proteomes" id="UP000245207">
    <property type="component" value="Unassembled WGS sequence"/>
</dbReference>
<organism evidence="2 3">
    <name type="scientific">Artemisia annua</name>
    <name type="common">Sweet wormwood</name>
    <dbReference type="NCBI Taxonomy" id="35608"/>
    <lineage>
        <taxon>Eukaryota</taxon>
        <taxon>Viridiplantae</taxon>
        <taxon>Streptophyta</taxon>
        <taxon>Embryophyta</taxon>
        <taxon>Tracheophyta</taxon>
        <taxon>Spermatophyta</taxon>
        <taxon>Magnoliopsida</taxon>
        <taxon>eudicotyledons</taxon>
        <taxon>Gunneridae</taxon>
        <taxon>Pentapetalae</taxon>
        <taxon>asterids</taxon>
        <taxon>campanulids</taxon>
        <taxon>Asterales</taxon>
        <taxon>Asteraceae</taxon>
        <taxon>Asteroideae</taxon>
        <taxon>Anthemideae</taxon>
        <taxon>Artemisiinae</taxon>
        <taxon>Artemisia</taxon>
    </lineage>
</organism>
<proteinExistence type="predicted"/>
<dbReference type="EMBL" id="PKPP01008868">
    <property type="protein sequence ID" value="PWA49566.1"/>
    <property type="molecule type" value="Genomic_DNA"/>
</dbReference>
<protein>
    <submittedName>
        <fullName evidence="2">Uncharacterized protein</fullName>
    </submittedName>
</protein>
<feature type="compositionally biased region" description="Polar residues" evidence="1">
    <location>
        <begin position="29"/>
        <end position="58"/>
    </location>
</feature>
<evidence type="ECO:0000313" key="3">
    <source>
        <dbReference type="Proteomes" id="UP000245207"/>
    </source>
</evidence>
<feature type="region of interest" description="Disordered" evidence="1">
    <location>
        <begin position="1"/>
        <end position="61"/>
    </location>
</feature>